<dbReference type="InterPro" id="IPR008271">
    <property type="entry name" value="Ser/Thr_kinase_AS"/>
</dbReference>
<feature type="repeat" description="WD" evidence="5">
    <location>
        <begin position="278"/>
        <end position="319"/>
    </location>
</feature>
<dbReference type="Proteomes" id="UP000248806">
    <property type="component" value="Unassembled WGS sequence"/>
</dbReference>
<keyword evidence="8" id="KW-0723">Serine/threonine-protein kinase</keyword>
<accession>A0A326U610</accession>
<dbReference type="EMBL" id="QKUF01000011">
    <property type="protein sequence ID" value="PZW27990.1"/>
    <property type="molecule type" value="Genomic_DNA"/>
</dbReference>
<evidence type="ECO:0000256" key="2">
    <source>
        <dbReference type="ARBA" id="ARBA00022737"/>
    </source>
</evidence>
<protein>
    <submittedName>
        <fullName evidence="8">Serine/threonine protein kinase</fullName>
    </submittedName>
</protein>
<dbReference type="InterPro" id="IPR015943">
    <property type="entry name" value="WD40/YVTN_repeat-like_dom_sf"/>
</dbReference>
<keyword evidence="8" id="KW-0418">Kinase</keyword>
<dbReference type="SMART" id="SM00220">
    <property type="entry name" value="S_TKc"/>
    <property type="match status" value="1"/>
</dbReference>
<dbReference type="Pfam" id="PF00069">
    <property type="entry name" value="Pkinase"/>
    <property type="match status" value="1"/>
</dbReference>
<dbReference type="PROSITE" id="PS00108">
    <property type="entry name" value="PROTEIN_KINASE_ST"/>
    <property type="match status" value="1"/>
</dbReference>
<dbReference type="PANTHER" id="PTHR19848">
    <property type="entry name" value="WD40 REPEAT PROTEIN"/>
    <property type="match status" value="1"/>
</dbReference>
<feature type="binding site" evidence="6">
    <location>
        <position position="41"/>
    </location>
    <ligand>
        <name>ATP</name>
        <dbReference type="ChEBI" id="CHEBI:30616"/>
    </ligand>
</feature>
<dbReference type="PROSITE" id="PS00107">
    <property type="entry name" value="PROTEIN_KINASE_ATP"/>
    <property type="match status" value="1"/>
</dbReference>
<feature type="repeat" description="WD" evidence="5">
    <location>
        <begin position="452"/>
        <end position="486"/>
    </location>
</feature>
<dbReference type="InterPro" id="IPR017441">
    <property type="entry name" value="Protein_kinase_ATP_BS"/>
</dbReference>
<dbReference type="RefSeq" id="WP_170142689.1">
    <property type="nucleotide sequence ID" value="NZ_BIFX01000003.1"/>
</dbReference>
<keyword evidence="3 6" id="KW-0547">Nucleotide-binding</keyword>
<keyword evidence="4 6" id="KW-0067">ATP-binding</keyword>
<feature type="domain" description="Protein kinase" evidence="7">
    <location>
        <begin position="12"/>
        <end position="264"/>
    </location>
</feature>
<comment type="caution">
    <text evidence="8">The sequence shown here is derived from an EMBL/GenBank/DDBJ whole genome shotgun (WGS) entry which is preliminary data.</text>
</comment>
<evidence type="ECO:0000256" key="4">
    <source>
        <dbReference type="ARBA" id="ARBA00022840"/>
    </source>
</evidence>
<dbReference type="PROSITE" id="PS50294">
    <property type="entry name" value="WD_REPEATS_REGION"/>
    <property type="match status" value="5"/>
</dbReference>
<evidence type="ECO:0000313" key="8">
    <source>
        <dbReference type="EMBL" id="PZW27990.1"/>
    </source>
</evidence>
<keyword evidence="1 5" id="KW-0853">WD repeat</keyword>
<keyword evidence="2" id="KW-0677">Repeat</keyword>
<dbReference type="SMART" id="SM00320">
    <property type="entry name" value="WD40"/>
    <property type="match status" value="7"/>
</dbReference>
<dbReference type="GO" id="GO:0005524">
    <property type="term" value="F:ATP binding"/>
    <property type="evidence" value="ECO:0007669"/>
    <property type="project" value="UniProtKB-UniRule"/>
</dbReference>
<dbReference type="CDD" id="cd00200">
    <property type="entry name" value="WD40"/>
    <property type="match status" value="1"/>
</dbReference>
<dbReference type="GO" id="GO:0004674">
    <property type="term" value="F:protein serine/threonine kinase activity"/>
    <property type="evidence" value="ECO:0007669"/>
    <property type="project" value="UniProtKB-KW"/>
</dbReference>
<dbReference type="AlphaFoldDB" id="A0A326U610"/>
<dbReference type="PROSITE" id="PS50082">
    <property type="entry name" value="WD_REPEATS_2"/>
    <property type="match status" value="7"/>
</dbReference>
<evidence type="ECO:0000256" key="3">
    <source>
        <dbReference type="ARBA" id="ARBA00022741"/>
    </source>
</evidence>
<evidence type="ECO:0000313" key="9">
    <source>
        <dbReference type="Proteomes" id="UP000248806"/>
    </source>
</evidence>
<dbReference type="CDD" id="cd14014">
    <property type="entry name" value="STKc_PknB_like"/>
    <property type="match status" value="1"/>
</dbReference>
<keyword evidence="9" id="KW-1185">Reference proteome</keyword>
<reference evidence="8 9" key="1">
    <citation type="submission" date="2018-06" db="EMBL/GenBank/DDBJ databases">
        <title>Genomic Encyclopedia of Archaeal and Bacterial Type Strains, Phase II (KMG-II): from individual species to whole genera.</title>
        <authorList>
            <person name="Goeker M."/>
        </authorList>
    </citation>
    <scope>NUCLEOTIDE SEQUENCE [LARGE SCALE GENOMIC DNA]</scope>
    <source>
        <strain evidence="8 9">ATCC BAA-1881</strain>
    </source>
</reference>
<evidence type="ECO:0000256" key="5">
    <source>
        <dbReference type="PROSITE-ProRule" id="PRU00221"/>
    </source>
</evidence>
<dbReference type="Gene3D" id="2.130.10.10">
    <property type="entry name" value="YVTN repeat-like/Quinoprotein amine dehydrogenase"/>
    <property type="match status" value="2"/>
</dbReference>
<dbReference type="InterPro" id="IPR001680">
    <property type="entry name" value="WD40_rpt"/>
</dbReference>
<dbReference type="SUPFAM" id="SSF56112">
    <property type="entry name" value="Protein kinase-like (PK-like)"/>
    <property type="match status" value="1"/>
</dbReference>
<organism evidence="8 9">
    <name type="scientific">Thermosporothrix hazakensis</name>
    <dbReference type="NCBI Taxonomy" id="644383"/>
    <lineage>
        <taxon>Bacteria</taxon>
        <taxon>Bacillati</taxon>
        <taxon>Chloroflexota</taxon>
        <taxon>Ktedonobacteria</taxon>
        <taxon>Ktedonobacterales</taxon>
        <taxon>Thermosporotrichaceae</taxon>
        <taxon>Thermosporothrix</taxon>
    </lineage>
</organism>
<feature type="repeat" description="WD" evidence="5">
    <location>
        <begin position="362"/>
        <end position="403"/>
    </location>
</feature>
<feature type="repeat" description="WD" evidence="5">
    <location>
        <begin position="404"/>
        <end position="445"/>
    </location>
</feature>
<feature type="repeat" description="WD" evidence="5">
    <location>
        <begin position="328"/>
        <end position="361"/>
    </location>
</feature>
<evidence type="ECO:0000256" key="6">
    <source>
        <dbReference type="PROSITE-ProRule" id="PRU10141"/>
    </source>
</evidence>
<dbReference type="InterPro" id="IPR036322">
    <property type="entry name" value="WD40_repeat_dom_sf"/>
</dbReference>
<dbReference type="PROSITE" id="PS50011">
    <property type="entry name" value="PROTEIN_KINASE_DOM"/>
    <property type="match status" value="1"/>
</dbReference>
<gene>
    <name evidence="8" type="ORF">EI42_03368</name>
</gene>
<dbReference type="SUPFAM" id="SSF50978">
    <property type="entry name" value="WD40 repeat-like"/>
    <property type="match status" value="1"/>
</dbReference>
<dbReference type="InterPro" id="IPR000719">
    <property type="entry name" value="Prot_kinase_dom"/>
</dbReference>
<keyword evidence="8" id="KW-0808">Transferase</keyword>
<dbReference type="PANTHER" id="PTHR19848:SF8">
    <property type="entry name" value="F-BOX AND WD REPEAT DOMAIN CONTAINING 7"/>
    <property type="match status" value="1"/>
</dbReference>
<dbReference type="InterPro" id="IPR011009">
    <property type="entry name" value="Kinase-like_dom_sf"/>
</dbReference>
<sequence length="568" mass="62052">MAEAKKTIIDNYYLLQPLGKGAFGEVFLAEKIPGRKRYAVKILNSQTGKESLRGFLNEARTSRLEHPHIVRIRDFGIDGETPFIVMDYIEGGTLRQLHPHREPLPLKTVLSYVRQIGSALQYAHNEGLVHRDVKPENLLVGSDGKILLSDFGIVTTSLSWNPAAAPGIAGTAVYMAPEQIQGQPVRASDQYALAAIVYEWLVGVPPFRGNWTEIMAQHLKAEPPSIVEQNPDVPEAVEKVVLKALEKNPGMRFASVSDFVEAFEQACRPPVGTTLLELDGQADLMTSLAWSPDGTQLLLASRENALHRWDAETGQDLGCRRGALLEATAIACSPDGTLVAVAGRDRRIQIWEVEREKTLTICRGHVDEVLALAWSPDGRYLASGGSDRTIQLWLAQSGKNLTASIGHVDEVLALAWSPDGLYLASASYDTRVHVYEALTGKKLMSYRCEAGVYALAWSPDSTYLAAASYDTTVRVYNIKSGQEVQCYQQHTAGVFAVCWSPDGGLIASGDDDAQIHVWQAISGKQVYVYCGHTGGIRALAWAPATACIASGGLERKVLLWQAPDSWTT</sequence>
<dbReference type="Pfam" id="PF00400">
    <property type="entry name" value="WD40"/>
    <property type="match status" value="7"/>
</dbReference>
<feature type="repeat" description="WD" evidence="5">
    <location>
        <begin position="487"/>
        <end position="528"/>
    </location>
</feature>
<evidence type="ECO:0000256" key="1">
    <source>
        <dbReference type="ARBA" id="ARBA00022574"/>
    </source>
</evidence>
<name>A0A326U610_THEHA</name>
<dbReference type="Gene3D" id="1.10.510.10">
    <property type="entry name" value="Transferase(Phosphotransferase) domain 1"/>
    <property type="match status" value="1"/>
</dbReference>
<proteinExistence type="predicted"/>
<feature type="repeat" description="WD" evidence="5">
    <location>
        <begin position="529"/>
        <end position="568"/>
    </location>
</feature>
<evidence type="ECO:0000259" key="7">
    <source>
        <dbReference type="PROSITE" id="PS50011"/>
    </source>
</evidence>